<protein>
    <recommendedName>
        <fullName evidence="2">Myb/SANT-like DNA-binding domain-containing protein</fullName>
    </recommendedName>
</protein>
<evidence type="ECO:0000259" key="2">
    <source>
        <dbReference type="Pfam" id="PF13873"/>
    </source>
</evidence>
<evidence type="ECO:0000313" key="4">
    <source>
        <dbReference type="Proteomes" id="UP000465112"/>
    </source>
</evidence>
<comment type="caution">
    <text evidence="3">The sequence shown here is derived from an EMBL/GenBank/DDBJ whole genome shotgun (WGS) entry which is preliminary data.</text>
</comment>
<evidence type="ECO:0000256" key="1">
    <source>
        <dbReference type="SAM" id="MobiDB-lite"/>
    </source>
</evidence>
<dbReference type="PANTHER" id="PTHR23098:SF16">
    <property type="entry name" value="REGULATORY PROTEIN ZESTE"/>
    <property type="match status" value="1"/>
</dbReference>
<dbReference type="EMBL" id="VHII01000015">
    <property type="protein sequence ID" value="KAF1380252.1"/>
    <property type="molecule type" value="Genomic_DNA"/>
</dbReference>
<dbReference type="GO" id="GO:0005634">
    <property type="term" value="C:nucleus"/>
    <property type="evidence" value="ECO:0007669"/>
    <property type="project" value="TreeGrafter"/>
</dbReference>
<feature type="region of interest" description="Disordered" evidence="1">
    <location>
        <begin position="167"/>
        <end position="189"/>
    </location>
</feature>
<reference evidence="3 4" key="1">
    <citation type="submission" date="2019-06" db="EMBL/GenBank/DDBJ databases">
        <title>A chromosome-scale genome assembly of the European perch, Perca fluviatilis.</title>
        <authorList>
            <person name="Roques C."/>
            <person name="Zahm M."/>
            <person name="Cabau C."/>
            <person name="Klopp C."/>
            <person name="Bouchez O."/>
            <person name="Donnadieu C."/>
            <person name="Kuhl H."/>
            <person name="Gislard M."/>
            <person name="Guendouz S."/>
            <person name="Journot L."/>
            <person name="Haffray P."/>
            <person name="Bestin A."/>
            <person name="Morvezen R."/>
            <person name="Feron R."/>
            <person name="Wen M."/>
            <person name="Jouanno E."/>
            <person name="Herpin A."/>
            <person name="Schartl M."/>
            <person name="Postlethwait J."/>
            <person name="Schaerlinger B."/>
            <person name="Chardard D."/>
            <person name="Lecocq T."/>
            <person name="Poncet C."/>
            <person name="Jaffrelo L."/>
            <person name="Lampietro C."/>
            <person name="Guiguen Y."/>
        </authorList>
    </citation>
    <scope>NUCLEOTIDE SEQUENCE [LARGE SCALE GENOMIC DNA]</scope>
    <source>
        <tissue evidence="3">Blood</tissue>
    </source>
</reference>
<keyword evidence="4" id="KW-1185">Reference proteome</keyword>
<dbReference type="Proteomes" id="UP000465112">
    <property type="component" value="Chromosome 15"/>
</dbReference>
<dbReference type="AlphaFoldDB" id="A0A6A5F072"/>
<accession>A0A6A5F072</accession>
<organism evidence="3 4">
    <name type="scientific">Perca fluviatilis</name>
    <name type="common">European perch</name>
    <dbReference type="NCBI Taxonomy" id="8168"/>
    <lineage>
        <taxon>Eukaryota</taxon>
        <taxon>Metazoa</taxon>
        <taxon>Chordata</taxon>
        <taxon>Craniata</taxon>
        <taxon>Vertebrata</taxon>
        <taxon>Euteleostomi</taxon>
        <taxon>Actinopterygii</taxon>
        <taxon>Neopterygii</taxon>
        <taxon>Teleostei</taxon>
        <taxon>Neoteleostei</taxon>
        <taxon>Acanthomorphata</taxon>
        <taxon>Eupercaria</taxon>
        <taxon>Perciformes</taxon>
        <taxon>Percoidei</taxon>
        <taxon>Percidae</taxon>
        <taxon>Percinae</taxon>
        <taxon>Perca</taxon>
    </lineage>
</organism>
<gene>
    <name evidence="3" type="ORF">PFLUV_G00184900</name>
</gene>
<dbReference type="Gene3D" id="1.10.10.60">
    <property type="entry name" value="Homeodomain-like"/>
    <property type="match status" value="1"/>
</dbReference>
<dbReference type="Pfam" id="PF13873">
    <property type="entry name" value="Myb_DNA-bind_5"/>
    <property type="match status" value="1"/>
</dbReference>
<sequence>MFVPWRIAIMMADLPGARHEQFTSEETDILVRAVKDNEVTLYGDGRNPPKLASVKQVWKEIATIVSTAGFPRTSHQCSKPYNDVRRQGKSKLAGNKWICSTTGGGSVSTQDLTPAEDMAASTLTPESVEGFGGLEIGNQPCPTPRMKTLASGAVCKGQLSRVQRNQTHYTPQHHQTGGPPIPAAPANRV</sequence>
<proteinExistence type="predicted"/>
<dbReference type="InterPro" id="IPR028002">
    <property type="entry name" value="Myb_DNA-bind_5"/>
</dbReference>
<feature type="domain" description="Myb/SANT-like DNA-binding" evidence="2">
    <location>
        <begin position="18"/>
        <end position="93"/>
    </location>
</feature>
<name>A0A6A5F072_PERFL</name>
<evidence type="ECO:0000313" key="3">
    <source>
        <dbReference type="EMBL" id="KAF1380252.1"/>
    </source>
</evidence>
<dbReference type="PANTHER" id="PTHR23098">
    <property type="entry name" value="AGAP001331-PA-RELATED"/>
    <property type="match status" value="1"/>
</dbReference>